<dbReference type="EMBL" id="LKBH01000300">
    <property type="protein sequence ID" value="KQB33655.1"/>
    <property type="molecule type" value="Genomic_DNA"/>
</dbReference>
<dbReference type="InterPro" id="IPR039421">
    <property type="entry name" value="Type_1_exporter"/>
</dbReference>
<dbReference type="GO" id="GO:0015421">
    <property type="term" value="F:ABC-type oligopeptide transporter activity"/>
    <property type="evidence" value="ECO:0007669"/>
    <property type="project" value="TreeGrafter"/>
</dbReference>
<evidence type="ECO:0000259" key="8">
    <source>
        <dbReference type="PROSITE" id="PS50893"/>
    </source>
</evidence>
<dbReference type="GO" id="GO:0016020">
    <property type="term" value="C:membrane"/>
    <property type="evidence" value="ECO:0007669"/>
    <property type="project" value="UniProtKB-SubCell"/>
</dbReference>
<dbReference type="PROSITE" id="PS50929">
    <property type="entry name" value="ABC_TM1F"/>
    <property type="match status" value="1"/>
</dbReference>
<keyword evidence="6 7" id="KW-0472">Membrane</keyword>
<evidence type="ECO:0000259" key="9">
    <source>
        <dbReference type="PROSITE" id="PS50929"/>
    </source>
</evidence>
<evidence type="ECO:0008006" key="12">
    <source>
        <dbReference type="Google" id="ProtNLM"/>
    </source>
</evidence>
<feature type="domain" description="ABC transporter" evidence="8">
    <location>
        <begin position="334"/>
        <end position="566"/>
    </location>
</feature>
<evidence type="ECO:0000313" key="11">
    <source>
        <dbReference type="Proteomes" id="UP000050301"/>
    </source>
</evidence>
<keyword evidence="3" id="KW-0547">Nucleotide-binding</keyword>
<sequence>MRYRLNDYSIIFRNVRGLWHLITAVVAASILFAYFSVLIPLYIGDAVNSMKEKNFMGIYHFSILILFVSALVSFFIFIIDYYSNKVSQRFIYNLRREQFEKVMDRNYEYFMQNHPGDTLSKFTMDMETLRRLINMTLSNFFSVTFLIIVAAIDLTRLYYGFTLIFFAVIIPVILLTVKLQILQRPYWRGLRSKYGYMNDRLNQNIAGNRVVRSFNAEDSEINKFNSITDDYYGDYKNIAAIRSFYVPLSLFLISMATGFIIIYGGYRSVYYNLSIGSIIAAVNVFAIVLRPVRFYGRYISFYENGRASLERINSMDYTPEKDLYSIKNINSYDIKIVNLSYNINGRTLLKNINMDMHEGSKIMIMGFTGSGKTTLANIISGLYKNYDGHVYLGGNELREINDKILRNTIGIISQDITLFSGTIKFNITLGMEYTDDEIKNAARIAGIDDFIESLPDKYGALIGERGINLSGGQKERIAIARVVIKNPKIIIFDDSTANLDVYTEHEIIESLKNYIIDKTAIIISNKISALSLADFVIIMKDGAVIDHGPRDYVEKHSPIMAQFYESQEV</sequence>
<comment type="caution">
    <text evidence="10">The sequence shown here is derived from an EMBL/GenBank/DDBJ whole genome shotgun (WGS) entry which is preliminary data.</text>
</comment>
<evidence type="ECO:0000256" key="7">
    <source>
        <dbReference type="SAM" id="Phobius"/>
    </source>
</evidence>
<evidence type="ECO:0000256" key="5">
    <source>
        <dbReference type="ARBA" id="ARBA00022989"/>
    </source>
</evidence>
<dbReference type="InterPro" id="IPR036640">
    <property type="entry name" value="ABC1_TM_sf"/>
</dbReference>
<keyword evidence="2 7" id="KW-0812">Transmembrane</keyword>
<comment type="subcellular location">
    <subcellularLocation>
        <location evidence="1">Membrane</location>
        <topology evidence="1">Multi-pass membrane protein</topology>
    </subcellularLocation>
</comment>
<feature type="transmembrane region" description="Helical" evidence="7">
    <location>
        <begin position="158"/>
        <end position="181"/>
    </location>
</feature>
<dbReference type="PANTHER" id="PTHR43394:SF1">
    <property type="entry name" value="ATP-BINDING CASSETTE SUB-FAMILY B MEMBER 10, MITOCHONDRIAL"/>
    <property type="match status" value="1"/>
</dbReference>
<dbReference type="Pfam" id="PF00664">
    <property type="entry name" value="ABC_membrane"/>
    <property type="match status" value="1"/>
</dbReference>
<evidence type="ECO:0000313" key="10">
    <source>
        <dbReference type="EMBL" id="KQB33655.1"/>
    </source>
</evidence>
<dbReference type="SMART" id="SM00382">
    <property type="entry name" value="AAA"/>
    <property type="match status" value="1"/>
</dbReference>
<evidence type="ECO:0000256" key="2">
    <source>
        <dbReference type="ARBA" id="ARBA00022692"/>
    </source>
</evidence>
<dbReference type="Pfam" id="PF00005">
    <property type="entry name" value="ABC_tran"/>
    <property type="match status" value="1"/>
</dbReference>
<keyword evidence="4" id="KW-0067">ATP-binding</keyword>
<keyword evidence="11" id="KW-1185">Reference proteome</keyword>
<name>A0A0Q0RF00_9ARCH</name>
<dbReference type="Proteomes" id="UP000050301">
    <property type="component" value="Unassembled WGS sequence"/>
</dbReference>
<dbReference type="SUPFAM" id="SSF90123">
    <property type="entry name" value="ABC transporter transmembrane region"/>
    <property type="match status" value="1"/>
</dbReference>
<dbReference type="Gene3D" id="3.40.50.300">
    <property type="entry name" value="P-loop containing nucleotide triphosphate hydrolases"/>
    <property type="match status" value="1"/>
</dbReference>
<dbReference type="RefSeq" id="WP_055041170.1">
    <property type="nucleotide sequence ID" value="NZ_LKBH01000300.1"/>
</dbReference>
<dbReference type="InterPro" id="IPR027417">
    <property type="entry name" value="P-loop_NTPase"/>
</dbReference>
<dbReference type="SUPFAM" id="SSF52540">
    <property type="entry name" value="P-loop containing nucleoside triphosphate hydrolases"/>
    <property type="match status" value="1"/>
</dbReference>
<dbReference type="FunCoup" id="A0A0Q0RF00">
    <property type="interactions" value="32"/>
</dbReference>
<evidence type="ECO:0000256" key="3">
    <source>
        <dbReference type="ARBA" id="ARBA00022741"/>
    </source>
</evidence>
<feature type="transmembrane region" description="Helical" evidence="7">
    <location>
        <begin position="269"/>
        <end position="289"/>
    </location>
</feature>
<dbReference type="GO" id="GO:0005524">
    <property type="term" value="F:ATP binding"/>
    <property type="evidence" value="ECO:0007669"/>
    <property type="project" value="UniProtKB-KW"/>
</dbReference>
<dbReference type="AlphaFoldDB" id="A0A0Q0RF00"/>
<feature type="transmembrane region" description="Helical" evidence="7">
    <location>
        <begin position="21"/>
        <end position="43"/>
    </location>
</feature>
<dbReference type="Gene3D" id="1.20.1560.10">
    <property type="entry name" value="ABC transporter type 1, transmembrane domain"/>
    <property type="match status" value="1"/>
</dbReference>
<evidence type="ECO:0000256" key="6">
    <source>
        <dbReference type="ARBA" id="ARBA00023136"/>
    </source>
</evidence>
<dbReference type="InterPro" id="IPR003439">
    <property type="entry name" value="ABC_transporter-like_ATP-bd"/>
</dbReference>
<proteinExistence type="predicted"/>
<dbReference type="InterPro" id="IPR011527">
    <property type="entry name" value="ABC1_TM_dom"/>
</dbReference>
<feature type="transmembrane region" description="Helical" evidence="7">
    <location>
        <begin position="58"/>
        <end position="79"/>
    </location>
</feature>
<dbReference type="InParanoid" id="A0A0Q0RF00"/>
<keyword evidence="5 7" id="KW-1133">Transmembrane helix</keyword>
<evidence type="ECO:0000256" key="1">
    <source>
        <dbReference type="ARBA" id="ARBA00004141"/>
    </source>
</evidence>
<dbReference type="InterPro" id="IPR003593">
    <property type="entry name" value="AAA+_ATPase"/>
</dbReference>
<dbReference type="GO" id="GO:0016887">
    <property type="term" value="F:ATP hydrolysis activity"/>
    <property type="evidence" value="ECO:0007669"/>
    <property type="project" value="InterPro"/>
</dbReference>
<dbReference type="PANTHER" id="PTHR43394">
    <property type="entry name" value="ATP-DEPENDENT PERMEASE MDL1, MITOCHONDRIAL"/>
    <property type="match status" value="1"/>
</dbReference>
<protein>
    <recommendedName>
        <fullName evidence="12">Multidrug ABC transporter ATP-binding protein</fullName>
    </recommendedName>
</protein>
<gene>
    <name evidence="10" type="ORF">AOG55_02420</name>
</gene>
<accession>A0A0Q0RF00</accession>
<reference evidence="10 11" key="1">
    <citation type="submission" date="2015-09" db="EMBL/GenBank/DDBJ databases">
        <title>Heavy metals and arsenic resistance mechanisms in polyextremophilic archaea of the family Ferroplasmaceae.</title>
        <authorList>
            <person name="Bulaev A.G."/>
            <person name="Kanygina A.V."/>
        </authorList>
    </citation>
    <scope>NUCLEOTIDE SEQUENCE [LARGE SCALE GENOMIC DNA]</scope>
    <source>
        <strain evidence="10 11">BH2</strain>
    </source>
</reference>
<evidence type="ECO:0000256" key="4">
    <source>
        <dbReference type="ARBA" id="ARBA00022840"/>
    </source>
</evidence>
<feature type="transmembrane region" description="Helical" evidence="7">
    <location>
        <begin position="244"/>
        <end position="263"/>
    </location>
</feature>
<feature type="transmembrane region" description="Helical" evidence="7">
    <location>
        <begin position="132"/>
        <end position="152"/>
    </location>
</feature>
<organism evidence="10 11">
    <name type="scientific">Acidiplasma cupricumulans</name>
    <dbReference type="NCBI Taxonomy" id="312540"/>
    <lineage>
        <taxon>Archaea</taxon>
        <taxon>Methanobacteriati</taxon>
        <taxon>Thermoplasmatota</taxon>
        <taxon>Thermoplasmata</taxon>
        <taxon>Thermoplasmatales</taxon>
        <taxon>Ferroplasmaceae</taxon>
        <taxon>Acidiplasma</taxon>
    </lineage>
</organism>
<feature type="domain" description="ABC transmembrane type-1" evidence="9">
    <location>
        <begin position="24"/>
        <end position="304"/>
    </location>
</feature>
<dbReference type="PROSITE" id="PS50893">
    <property type="entry name" value="ABC_TRANSPORTER_2"/>
    <property type="match status" value="1"/>
</dbReference>